<evidence type="ECO:0000256" key="3">
    <source>
        <dbReference type="ARBA" id="ARBA00022723"/>
    </source>
</evidence>
<name>A0A7Z0J644_9MICO</name>
<comment type="cofactor">
    <cofactor evidence="1">
        <name>Mg(2+)</name>
        <dbReference type="ChEBI" id="CHEBI:18420"/>
    </cofactor>
</comment>
<dbReference type="Proteomes" id="UP000537260">
    <property type="component" value="Unassembled WGS sequence"/>
</dbReference>
<dbReference type="NCBIfam" id="TIGR01509">
    <property type="entry name" value="HAD-SF-IA-v3"/>
    <property type="match status" value="1"/>
</dbReference>
<protein>
    <submittedName>
        <fullName evidence="5">Beta-phosphoglucomutase-like phosphatase (HAD superfamily)</fullName>
    </submittedName>
</protein>
<evidence type="ECO:0000313" key="5">
    <source>
        <dbReference type="EMBL" id="NYJ20000.1"/>
    </source>
</evidence>
<dbReference type="RefSeq" id="WP_218868852.1">
    <property type="nucleotide sequence ID" value="NZ_JACCFM010000001.1"/>
</dbReference>
<dbReference type="InterPro" id="IPR023214">
    <property type="entry name" value="HAD_sf"/>
</dbReference>
<evidence type="ECO:0000256" key="4">
    <source>
        <dbReference type="ARBA" id="ARBA00022842"/>
    </source>
</evidence>
<keyword evidence="3" id="KW-0479">Metal-binding</keyword>
<dbReference type="SUPFAM" id="SSF56784">
    <property type="entry name" value="HAD-like"/>
    <property type="match status" value="1"/>
</dbReference>
<dbReference type="Pfam" id="PF00702">
    <property type="entry name" value="Hydrolase"/>
    <property type="match status" value="1"/>
</dbReference>
<dbReference type="EMBL" id="JACCFM010000001">
    <property type="protein sequence ID" value="NYJ20000.1"/>
    <property type="molecule type" value="Genomic_DNA"/>
</dbReference>
<accession>A0A7Z0J644</accession>
<dbReference type="InterPro" id="IPR036412">
    <property type="entry name" value="HAD-like_sf"/>
</dbReference>
<evidence type="ECO:0000256" key="1">
    <source>
        <dbReference type="ARBA" id="ARBA00001946"/>
    </source>
</evidence>
<dbReference type="Gene3D" id="3.40.50.1000">
    <property type="entry name" value="HAD superfamily/HAD-like"/>
    <property type="match status" value="2"/>
</dbReference>
<keyword evidence="6" id="KW-1185">Reference proteome</keyword>
<dbReference type="Gene3D" id="1.10.150.240">
    <property type="entry name" value="Putative phosphatase, domain 2"/>
    <property type="match status" value="1"/>
</dbReference>
<comment type="similarity">
    <text evidence="2">Belongs to the HAD-like hydrolase superfamily. CbbY/CbbZ/Gph/YieH family.</text>
</comment>
<dbReference type="InterPro" id="IPR051600">
    <property type="entry name" value="Beta-PGM-like"/>
</dbReference>
<reference evidence="5 6" key="1">
    <citation type="submission" date="2020-07" db="EMBL/GenBank/DDBJ databases">
        <title>Sequencing the genomes of 1000 actinobacteria strains.</title>
        <authorList>
            <person name="Klenk H.-P."/>
        </authorList>
    </citation>
    <scope>NUCLEOTIDE SEQUENCE [LARGE SCALE GENOMIC DNA]</scope>
    <source>
        <strain evidence="5 6">LI1</strain>
    </source>
</reference>
<sequence length="139" mass="15070">MTSPKRVIFDCDGVRVDSEVVGTQVDQRVLADLGWELTIDEIVTRFVGGTDEKFQRASEEFRGEPLHSKIRLSLTLTGLIDHLDGRIFSAEDVAEGKPDPGLFLHAAMTMGVTPARCAVVEDGQHGVHAARAAGMRVLG</sequence>
<dbReference type="PANTHER" id="PTHR46193">
    <property type="entry name" value="6-PHOSPHOGLUCONATE PHOSPHATASE"/>
    <property type="match status" value="1"/>
</dbReference>
<evidence type="ECO:0000256" key="2">
    <source>
        <dbReference type="ARBA" id="ARBA00006171"/>
    </source>
</evidence>
<dbReference type="InterPro" id="IPR023198">
    <property type="entry name" value="PGP-like_dom2"/>
</dbReference>
<dbReference type="GO" id="GO:0003824">
    <property type="term" value="F:catalytic activity"/>
    <property type="evidence" value="ECO:0007669"/>
    <property type="project" value="UniProtKB-ARBA"/>
</dbReference>
<evidence type="ECO:0000313" key="6">
    <source>
        <dbReference type="Proteomes" id="UP000537260"/>
    </source>
</evidence>
<gene>
    <name evidence="5" type="ORF">HNR05_001791</name>
</gene>
<proteinExistence type="inferred from homology"/>
<comment type="caution">
    <text evidence="5">The sequence shown here is derived from an EMBL/GenBank/DDBJ whole genome shotgun (WGS) entry which is preliminary data.</text>
</comment>
<dbReference type="PANTHER" id="PTHR46193:SF10">
    <property type="entry name" value="6-PHOSPHOGLUCONATE PHOSPHATASE"/>
    <property type="match status" value="1"/>
</dbReference>
<keyword evidence="4" id="KW-0460">Magnesium</keyword>
<dbReference type="AlphaFoldDB" id="A0A7Z0J644"/>
<dbReference type="GO" id="GO:0046872">
    <property type="term" value="F:metal ion binding"/>
    <property type="evidence" value="ECO:0007669"/>
    <property type="project" value="UniProtKB-KW"/>
</dbReference>
<dbReference type="InterPro" id="IPR006439">
    <property type="entry name" value="HAD-SF_hydro_IA"/>
</dbReference>
<organism evidence="5 6">
    <name type="scientific">Glaciibacter psychrotolerans</name>
    <dbReference type="NCBI Taxonomy" id="670054"/>
    <lineage>
        <taxon>Bacteria</taxon>
        <taxon>Bacillati</taxon>
        <taxon>Actinomycetota</taxon>
        <taxon>Actinomycetes</taxon>
        <taxon>Micrococcales</taxon>
        <taxon>Microbacteriaceae</taxon>
        <taxon>Glaciibacter</taxon>
    </lineage>
</organism>